<organism evidence="3 4">
    <name type="scientific">Vulgatibacter incomptus</name>
    <dbReference type="NCBI Taxonomy" id="1391653"/>
    <lineage>
        <taxon>Bacteria</taxon>
        <taxon>Pseudomonadati</taxon>
        <taxon>Myxococcota</taxon>
        <taxon>Myxococcia</taxon>
        <taxon>Myxococcales</taxon>
        <taxon>Cystobacterineae</taxon>
        <taxon>Vulgatibacteraceae</taxon>
        <taxon>Vulgatibacter</taxon>
    </lineage>
</organism>
<dbReference type="InterPro" id="IPR001054">
    <property type="entry name" value="A/G_cyclase"/>
</dbReference>
<evidence type="ECO:0000313" key="4">
    <source>
        <dbReference type="Proteomes" id="UP000055590"/>
    </source>
</evidence>
<feature type="transmembrane region" description="Helical" evidence="1">
    <location>
        <begin position="206"/>
        <end position="226"/>
    </location>
</feature>
<name>A0A0K1PAE8_9BACT</name>
<keyword evidence="1" id="KW-0812">Transmembrane</keyword>
<dbReference type="OrthoDB" id="5494175at2"/>
<dbReference type="GO" id="GO:0035556">
    <property type="term" value="P:intracellular signal transduction"/>
    <property type="evidence" value="ECO:0007669"/>
    <property type="project" value="InterPro"/>
</dbReference>
<dbReference type="Gene3D" id="3.30.70.1230">
    <property type="entry name" value="Nucleotide cyclase"/>
    <property type="match status" value="1"/>
</dbReference>
<dbReference type="PANTHER" id="PTHR43081">
    <property type="entry name" value="ADENYLATE CYCLASE, TERMINAL-DIFFERENTIATION SPECIFIC-RELATED"/>
    <property type="match status" value="1"/>
</dbReference>
<dbReference type="PANTHER" id="PTHR43081:SF1">
    <property type="entry name" value="ADENYLATE CYCLASE, TERMINAL-DIFFERENTIATION SPECIFIC"/>
    <property type="match status" value="1"/>
</dbReference>
<dbReference type="InterPro" id="IPR050697">
    <property type="entry name" value="Adenylyl/Guanylyl_Cyclase_3/4"/>
</dbReference>
<evidence type="ECO:0000313" key="3">
    <source>
        <dbReference type="EMBL" id="AKU90477.1"/>
    </source>
</evidence>
<dbReference type="STRING" id="1391653.AKJ08_0864"/>
<dbReference type="CDD" id="cd07302">
    <property type="entry name" value="CHD"/>
    <property type="match status" value="1"/>
</dbReference>
<reference evidence="3 4" key="1">
    <citation type="submission" date="2015-08" db="EMBL/GenBank/DDBJ databases">
        <authorList>
            <person name="Babu N.S."/>
            <person name="Beckwith C.J."/>
            <person name="Beseler K.G."/>
            <person name="Brison A."/>
            <person name="Carone J.V."/>
            <person name="Caskin T.P."/>
            <person name="Diamond M."/>
            <person name="Durham M.E."/>
            <person name="Foxe J.M."/>
            <person name="Go M."/>
            <person name="Henderson B.A."/>
            <person name="Jones I.B."/>
            <person name="McGettigan J.A."/>
            <person name="Micheletti S.J."/>
            <person name="Nasrallah M.E."/>
            <person name="Ortiz D."/>
            <person name="Piller C.R."/>
            <person name="Privatt S.R."/>
            <person name="Schneider S.L."/>
            <person name="Sharp S."/>
            <person name="Smith T.C."/>
            <person name="Stanton J.D."/>
            <person name="Ullery H.E."/>
            <person name="Wilson R.J."/>
            <person name="Serrano M.G."/>
            <person name="Buck G."/>
            <person name="Lee V."/>
            <person name="Wang Y."/>
            <person name="Carvalho R."/>
            <person name="Voegtly L."/>
            <person name="Shi R."/>
            <person name="Duckworth R."/>
            <person name="Johnson A."/>
            <person name="Loviza R."/>
            <person name="Walstead R."/>
            <person name="Shah Z."/>
            <person name="Kiflezghi M."/>
            <person name="Wade K."/>
            <person name="Ball S.L."/>
            <person name="Bradley K.W."/>
            <person name="Asai D.J."/>
            <person name="Bowman C.A."/>
            <person name="Russell D.A."/>
            <person name="Pope W.H."/>
            <person name="Jacobs-Sera D."/>
            <person name="Hendrix R.W."/>
            <person name="Hatfull G.F."/>
        </authorList>
    </citation>
    <scope>NUCLEOTIDE SEQUENCE [LARGE SCALE GENOMIC DNA]</scope>
    <source>
        <strain evidence="3 4">DSM 27710</strain>
    </source>
</reference>
<keyword evidence="4" id="KW-1185">Reference proteome</keyword>
<dbReference type="RefSeq" id="WP_050724923.1">
    <property type="nucleotide sequence ID" value="NZ_CP012332.1"/>
</dbReference>
<dbReference type="SUPFAM" id="SSF55073">
    <property type="entry name" value="Nucleotide cyclase"/>
    <property type="match status" value="1"/>
</dbReference>
<dbReference type="Proteomes" id="UP000055590">
    <property type="component" value="Chromosome"/>
</dbReference>
<protein>
    <submittedName>
        <fullName evidence="3">Adenylate cyclase</fullName>
    </submittedName>
</protein>
<dbReference type="Pfam" id="PF00211">
    <property type="entry name" value="Guanylate_cyc"/>
    <property type="match status" value="1"/>
</dbReference>
<keyword evidence="1" id="KW-0472">Membrane</keyword>
<proteinExistence type="predicted"/>
<dbReference type="SMART" id="SM00044">
    <property type="entry name" value="CYCc"/>
    <property type="match status" value="1"/>
</dbReference>
<keyword evidence="1" id="KW-1133">Transmembrane helix</keyword>
<dbReference type="EMBL" id="CP012332">
    <property type="protein sequence ID" value="AKU90477.1"/>
    <property type="molecule type" value="Genomic_DNA"/>
</dbReference>
<gene>
    <name evidence="3" type="ORF">AKJ08_0864</name>
</gene>
<evidence type="ECO:0000259" key="2">
    <source>
        <dbReference type="PROSITE" id="PS50125"/>
    </source>
</evidence>
<dbReference type="PROSITE" id="PS50125">
    <property type="entry name" value="GUANYLATE_CYCLASE_2"/>
    <property type="match status" value="1"/>
</dbReference>
<feature type="domain" description="Guanylate cyclase" evidence="2">
    <location>
        <begin position="7"/>
        <end position="122"/>
    </location>
</feature>
<sequence>MKTASYTVMFTDIQGFTARTSRQTRAENERLLRFHDALLLPVVQGYLGRRVKTIGDAYLVVFDSATRALACGAAIQDRLAAYNRNLPDGERIDVRIALSAGEVRVERGDVFGATVNIASRVEGLAAAGEVCFTESVYLLADRSCFDVVKLGPRTLKGIPEPVEIFRLRRDESLPMPYGGGALESLGLPEPTPEALVGFWRPGAKRLAAAAAVAVAAIGGYGAFAWLHRT</sequence>
<dbReference type="GO" id="GO:0009190">
    <property type="term" value="P:cyclic nucleotide biosynthetic process"/>
    <property type="evidence" value="ECO:0007669"/>
    <property type="project" value="InterPro"/>
</dbReference>
<accession>A0A0K1PAE8</accession>
<evidence type="ECO:0000256" key="1">
    <source>
        <dbReference type="SAM" id="Phobius"/>
    </source>
</evidence>
<dbReference type="InterPro" id="IPR029787">
    <property type="entry name" value="Nucleotide_cyclase"/>
</dbReference>
<dbReference type="KEGG" id="vin:AKJ08_0864"/>
<dbReference type="AlphaFoldDB" id="A0A0K1PAE8"/>
<dbReference type="GO" id="GO:0004016">
    <property type="term" value="F:adenylate cyclase activity"/>
    <property type="evidence" value="ECO:0007669"/>
    <property type="project" value="UniProtKB-ARBA"/>
</dbReference>